<proteinExistence type="predicted"/>
<reference evidence="3" key="1">
    <citation type="journal article" date="2008" name="PLoS ONE">
        <title>Survival in nuclear waste, extreme resistance, and potential applications gleaned from the genome sequence of Kineococcus radiotolerans SRS30216.</title>
        <authorList>
            <person name="Bagwell C.E."/>
            <person name="Bhat S."/>
            <person name="Hawkins G.M."/>
            <person name="Smith B.W."/>
            <person name="Biswas T."/>
            <person name="Hoover T.R."/>
            <person name="Saunders E."/>
            <person name="Han C.S."/>
            <person name="Tsodikov O.V."/>
            <person name="Shimkets L.J."/>
        </authorList>
    </citation>
    <scope>NUCLEOTIDE SEQUENCE [LARGE SCALE GENOMIC DNA]</scope>
    <source>
        <strain evidence="3">ATCC BAA-149 / DSM 14245 / SRS30216</strain>
    </source>
</reference>
<organism evidence="2 3">
    <name type="scientific">Kineococcus radiotolerans (strain ATCC BAA-149 / DSM 14245 / SRS30216)</name>
    <dbReference type="NCBI Taxonomy" id="266940"/>
    <lineage>
        <taxon>Bacteria</taxon>
        <taxon>Bacillati</taxon>
        <taxon>Actinomycetota</taxon>
        <taxon>Actinomycetes</taxon>
        <taxon>Kineosporiales</taxon>
        <taxon>Kineosporiaceae</taxon>
        <taxon>Kineococcus</taxon>
    </lineage>
</organism>
<evidence type="ECO:0000313" key="3">
    <source>
        <dbReference type="Proteomes" id="UP000001116"/>
    </source>
</evidence>
<dbReference type="Proteomes" id="UP000001116">
    <property type="component" value="Chromosome"/>
</dbReference>
<gene>
    <name evidence="2" type="ordered locus">Krad_2446</name>
</gene>
<protein>
    <submittedName>
        <fullName evidence="2">Uncharacterized protein</fullName>
    </submittedName>
</protein>
<keyword evidence="3" id="KW-1185">Reference proteome</keyword>
<dbReference type="KEGG" id="kra:Krad_2446"/>
<sequence length="117" mass="12686">MFADSPRTSRDDPDGRYLSSGVLRGARASGSIRWSHGQEDEHLSRWPHRGIDGLLAIRVERGGAGWSTISRGTRSATAARVAGWTSAPSGHSGAQLGQTWLVLRRLRRRLLGLSGRG</sequence>
<feature type="region of interest" description="Disordered" evidence="1">
    <location>
        <begin position="1"/>
        <end position="20"/>
    </location>
</feature>
<evidence type="ECO:0000313" key="2">
    <source>
        <dbReference type="EMBL" id="ABS03925.1"/>
    </source>
</evidence>
<evidence type="ECO:0000256" key="1">
    <source>
        <dbReference type="SAM" id="MobiDB-lite"/>
    </source>
</evidence>
<dbReference type="EMBL" id="CP000750">
    <property type="protein sequence ID" value="ABS03925.1"/>
    <property type="molecule type" value="Genomic_DNA"/>
</dbReference>
<name>A6WAT6_KINRD</name>
<dbReference type="HOGENOM" id="CLU_2081674_0_0_11"/>
<accession>A6WAT6</accession>
<dbReference type="AlphaFoldDB" id="A6WAT6"/>